<evidence type="ECO:0000256" key="1">
    <source>
        <dbReference type="SAM" id="MobiDB-lite"/>
    </source>
</evidence>
<sequence length="354" mass="37652">MMPADLKLILSGASLLLLATAAILPFAGESWLALLDNVHWTVSAAAAWAIAWLGALRGAAGQYVYRRWFCYGTGLYFAGQCCWNLQELFYWNPFPAPADVFYLAMGPCFGVGLLKALRRQVSPARLLAAKLDTVAMTLALLGFILALYLPHAANADVLELTVLAAYPLGLLSAASLALLAIPFLSLELAWAGCLLPAALLVEGGVWMQWNLQALTGTNQAASPLNWAFSVNGLLVGLGAYLWRADGEGNACRRTYARVMRAIPVAAVLVSAATLALSLAGQPAHRAAVLIAAVSGVSVLLLSILRQSLLLAESEKLLEAAAHRGQSELGYPPPAQTGERRECEGEPQRGMQQGE</sequence>
<evidence type="ECO:0000313" key="3">
    <source>
        <dbReference type="EMBL" id="OAI21860.1"/>
    </source>
</evidence>
<feature type="transmembrane region" description="Helical" evidence="2">
    <location>
        <begin position="37"/>
        <end position="56"/>
    </location>
</feature>
<feature type="transmembrane region" description="Helical" evidence="2">
    <location>
        <begin position="188"/>
        <end position="209"/>
    </location>
</feature>
<gene>
    <name evidence="3" type="ORF">A1356_20190</name>
</gene>
<reference evidence="3 4" key="1">
    <citation type="submission" date="2016-03" db="EMBL/GenBank/DDBJ databases">
        <authorList>
            <person name="Heylen K."/>
            <person name="De Vos P."/>
            <person name="Vekeman B."/>
        </authorList>
    </citation>
    <scope>NUCLEOTIDE SEQUENCE [LARGE SCALE GENOMIC DNA]</scope>
    <source>
        <strain evidence="3 4">R-49807</strain>
    </source>
</reference>
<feature type="transmembrane region" description="Helical" evidence="2">
    <location>
        <begin position="224"/>
        <end position="242"/>
    </location>
</feature>
<keyword evidence="4" id="KW-1185">Reference proteome</keyword>
<dbReference type="AlphaFoldDB" id="A0AA91D8V8"/>
<keyword evidence="2" id="KW-0472">Membrane</keyword>
<feature type="region of interest" description="Disordered" evidence="1">
    <location>
        <begin position="322"/>
        <end position="354"/>
    </location>
</feature>
<name>A0AA91D8V8_9GAMM</name>
<evidence type="ECO:0000256" key="2">
    <source>
        <dbReference type="SAM" id="Phobius"/>
    </source>
</evidence>
<keyword evidence="2" id="KW-1133">Transmembrane helix</keyword>
<organism evidence="3 4">
    <name type="scientific">Methylomonas koyamae</name>
    <dbReference type="NCBI Taxonomy" id="702114"/>
    <lineage>
        <taxon>Bacteria</taxon>
        <taxon>Pseudomonadati</taxon>
        <taxon>Pseudomonadota</taxon>
        <taxon>Gammaproteobacteria</taxon>
        <taxon>Methylococcales</taxon>
        <taxon>Methylococcaceae</taxon>
        <taxon>Methylomonas</taxon>
    </lineage>
</organism>
<protein>
    <submittedName>
        <fullName evidence="3">Uncharacterized protein</fullName>
    </submittedName>
</protein>
<proteinExistence type="predicted"/>
<dbReference type="EMBL" id="LUUL01000132">
    <property type="protein sequence ID" value="OAI21860.1"/>
    <property type="molecule type" value="Genomic_DNA"/>
</dbReference>
<comment type="caution">
    <text evidence="3">The sequence shown here is derived from an EMBL/GenBank/DDBJ whole genome shotgun (WGS) entry which is preliminary data.</text>
</comment>
<feature type="transmembrane region" description="Helical" evidence="2">
    <location>
        <begin position="286"/>
        <end position="304"/>
    </location>
</feature>
<feature type="transmembrane region" description="Helical" evidence="2">
    <location>
        <begin position="68"/>
        <end position="86"/>
    </location>
</feature>
<keyword evidence="2" id="KW-0812">Transmembrane</keyword>
<feature type="transmembrane region" description="Helical" evidence="2">
    <location>
        <begin position="129"/>
        <end position="149"/>
    </location>
</feature>
<accession>A0AA91D8V8</accession>
<feature type="transmembrane region" description="Helical" evidence="2">
    <location>
        <begin position="98"/>
        <end position="117"/>
    </location>
</feature>
<feature type="transmembrane region" description="Helical" evidence="2">
    <location>
        <begin position="161"/>
        <end position="181"/>
    </location>
</feature>
<evidence type="ECO:0000313" key="4">
    <source>
        <dbReference type="Proteomes" id="UP000077734"/>
    </source>
</evidence>
<feature type="compositionally biased region" description="Basic and acidic residues" evidence="1">
    <location>
        <begin position="337"/>
        <end position="346"/>
    </location>
</feature>
<feature type="transmembrane region" description="Helical" evidence="2">
    <location>
        <begin position="262"/>
        <end position="280"/>
    </location>
</feature>
<dbReference type="Proteomes" id="UP000077734">
    <property type="component" value="Unassembled WGS sequence"/>
</dbReference>